<proteinExistence type="inferred from homology"/>
<keyword evidence="3 5" id="KW-0238">DNA-binding</keyword>
<comment type="similarity">
    <text evidence="1 4">Belongs to the bacterial histone-like protein family.</text>
</comment>
<dbReference type="InterPro" id="IPR010992">
    <property type="entry name" value="IHF-like_DNA-bd_dom_sf"/>
</dbReference>
<sequence>MISEKTGVQGKQVSEVLALLAEIAISETKQSGEFTVPGLGKLVKSERAARVGRNPATGESIQIPAKTTIKFRVAKAASDAIDAIV</sequence>
<dbReference type="InterPro" id="IPR000119">
    <property type="entry name" value="Hist_DNA-bd"/>
</dbReference>
<dbReference type="PANTHER" id="PTHR33175">
    <property type="entry name" value="DNA-BINDING PROTEIN HU"/>
    <property type="match status" value="1"/>
</dbReference>
<evidence type="ECO:0000256" key="4">
    <source>
        <dbReference type="RuleBase" id="RU003939"/>
    </source>
</evidence>
<dbReference type="EMBL" id="BMGT01000005">
    <property type="protein sequence ID" value="GGG89163.1"/>
    <property type="molecule type" value="Genomic_DNA"/>
</dbReference>
<name>A0A917HT40_9BACT</name>
<comment type="caution">
    <text evidence="5">The sequence shown here is derived from an EMBL/GenBank/DDBJ whole genome shotgun (WGS) entry which is preliminary data.</text>
</comment>
<dbReference type="Pfam" id="PF00216">
    <property type="entry name" value="Bac_DNA_binding"/>
    <property type="match status" value="1"/>
</dbReference>
<organism evidence="5 6">
    <name type="scientific">Edaphobacter dinghuensis</name>
    <dbReference type="NCBI Taxonomy" id="1560005"/>
    <lineage>
        <taxon>Bacteria</taxon>
        <taxon>Pseudomonadati</taxon>
        <taxon>Acidobacteriota</taxon>
        <taxon>Terriglobia</taxon>
        <taxon>Terriglobales</taxon>
        <taxon>Acidobacteriaceae</taxon>
        <taxon>Edaphobacter</taxon>
    </lineage>
</organism>
<dbReference type="GO" id="GO:0030261">
    <property type="term" value="P:chromosome condensation"/>
    <property type="evidence" value="ECO:0007669"/>
    <property type="project" value="UniProtKB-KW"/>
</dbReference>
<evidence type="ECO:0000256" key="1">
    <source>
        <dbReference type="ARBA" id="ARBA00010529"/>
    </source>
</evidence>
<dbReference type="Proteomes" id="UP000647241">
    <property type="component" value="Unassembled WGS sequence"/>
</dbReference>
<gene>
    <name evidence="5" type="ORF">GCM10011585_36670</name>
</gene>
<evidence type="ECO:0000313" key="5">
    <source>
        <dbReference type="EMBL" id="GGG89163.1"/>
    </source>
</evidence>
<reference evidence="5" key="2">
    <citation type="submission" date="2020-09" db="EMBL/GenBank/DDBJ databases">
        <authorList>
            <person name="Sun Q."/>
            <person name="Zhou Y."/>
        </authorList>
    </citation>
    <scope>NUCLEOTIDE SEQUENCE</scope>
    <source>
        <strain evidence="5">CGMCC 1.12997</strain>
    </source>
</reference>
<dbReference type="GO" id="GO:0030527">
    <property type="term" value="F:structural constituent of chromatin"/>
    <property type="evidence" value="ECO:0007669"/>
    <property type="project" value="InterPro"/>
</dbReference>
<dbReference type="CDD" id="cd00591">
    <property type="entry name" value="HU_IHF"/>
    <property type="match status" value="1"/>
</dbReference>
<keyword evidence="6" id="KW-1185">Reference proteome</keyword>
<protein>
    <submittedName>
        <fullName evidence="5">DNA-binding protein</fullName>
    </submittedName>
</protein>
<dbReference type="PRINTS" id="PR01727">
    <property type="entry name" value="DNABINDINGHU"/>
</dbReference>
<evidence type="ECO:0000256" key="2">
    <source>
        <dbReference type="ARBA" id="ARBA00023067"/>
    </source>
</evidence>
<keyword evidence="2" id="KW-0226">DNA condensation</keyword>
<evidence type="ECO:0000313" key="6">
    <source>
        <dbReference type="Proteomes" id="UP000647241"/>
    </source>
</evidence>
<dbReference type="AlphaFoldDB" id="A0A917HT40"/>
<accession>A0A917HT40</accession>
<dbReference type="Gene3D" id="4.10.520.10">
    <property type="entry name" value="IHF-like DNA-binding proteins"/>
    <property type="match status" value="1"/>
</dbReference>
<dbReference type="PANTHER" id="PTHR33175:SF3">
    <property type="entry name" value="DNA-BINDING PROTEIN HU-BETA"/>
    <property type="match status" value="1"/>
</dbReference>
<dbReference type="SMART" id="SM00411">
    <property type="entry name" value="BHL"/>
    <property type="match status" value="1"/>
</dbReference>
<dbReference type="SUPFAM" id="SSF47729">
    <property type="entry name" value="IHF-like DNA-binding proteins"/>
    <property type="match status" value="1"/>
</dbReference>
<reference evidence="5" key="1">
    <citation type="journal article" date="2014" name="Int. J. Syst. Evol. Microbiol.">
        <title>Complete genome sequence of Corynebacterium casei LMG S-19264T (=DSM 44701T), isolated from a smear-ripened cheese.</title>
        <authorList>
            <consortium name="US DOE Joint Genome Institute (JGI-PGF)"/>
            <person name="Walter F."/>
            <person name="Albersmeier A."/>
            <person name="Kalinowski J."/>
            <person name="Ruckert C."/>
        </authorList>
    </citation>
    <scope>NUCLEOTIDE SEQUENCE</scope>
    <source>
        <strain evidence="5">CGMCC 1.12997</strain>
    </source>
</reference>
<dbReference type="GO" id="GO:0005829">
    <property type="term" value="C:cytosol"/>
    <property type="evidence" value="ECO:0007669"/>
    <property type="project" value="TreeGrafter"/>
</dbReference>
<dbReference type="GO" id="GO:0003677">
    <property type="term" value="F:DNA binding"/>
    <property type="evidence" value="ECO:0007669"/>
    <property type="project" value="UniProtKB-KW"/>
</dbReference>
<evidence type="ECO:0000256" key="3">
    <source>
        <dbReference type="ARBA" id="ARBA00023125"/>
    </source>
</evidence>